<evidence type="ECO:0000259" key="1">
    <source>
        <dbReference type="Pfam" id="PF00534"/>
    </source>
</evidence>
<dbReference type="Pfam" id="PF13579">
    <property type="entry name" value="Glyco_trans_4_4"/>
    <property type="match status" value="1"/>
</dbReference>
<dbReference type="InterPro" id="IPR001296">
    <property type="entry name" value="Glyco_trans_1"/>
</dbReference>
<dbReference type="CDD" id="cd03794">
    <property type="entry name" value="GT4_WbuB-like"/>
    <property type="match status" value="1"/>
</dbReference>
<dbReference type="InterPro" id="IPR050194">
    <property type="entry name" value="Glycosyltransferase_grp1"/>
</dbReference>
<protein>
    <submittedName>
        <fullName evidence="3">Glycosyltransferase involved in cell wall biosynthesis</fullName>
    </submittedName>
</protein>
<dbReference type="Pfam" id="PF00534">
    <property type="entry name" value="Glycos_transf_1"/>
    <property type="match status" value="1"/>
</dbReference>
<accession>A0A841JWQ9</accession>
<keyword evidence="3" id="KW-0808">Transferase</keyword>
<comment type="caution">
    <text evidence="3">The sequence shown here is derived from an EMBL/GenBank/DDBJ whole genome shotgun (WGS) entry which is preliminary data.</text>
</comment>
<feature type="domain" description="Glycosyltransferase subfamily 4-like N-terminal" evidence="2">
    <location>
        <begin position="14"/>
        <end position="182"/>
    </location>
</feature>
<proteinExistence type="predicted"/>
<dbReference type="Gene3D" id="3.40.50.2000">
    <property type="entry name" value="Glycogen Phosphorylase B"/>
    <property type="match status" value="2"/>
</dbReference>
<gene>
    <name evidence="3" type="ORF">HNQ77_000822</name>
</gene>
<dbReference type="SUPFAM" id="SSF53756">
    <property type="entry name" value="UDP-Glycosyltransferase/glycogen phosphorylase"/>
    <property type="match status" value="1"/>
</dbReference>
<sequence length="396" mass="44802">MVTFSPYPFDPRPRRAIDALVSEGMMVDLICLGNKATPKRERQANIDVTRVRVNKEDRGGKLKYAFRYARFIAFSSLVFGWRSFTRGYDLVYVHNMPDILVLCSLIPRALGAKVILDMHDPMPELMMTIYNAGPQTRSVRMLRKLEKWSQACANLVLTPNIACKRLFSSRSCNAEKIEVVMNSPDEKIFPFRAARSRTSAKLKDKSFVVMYHGSLVERNGLDLAMDALARVQKTNPNIELRICGHATPFLDRMMETARSKNLKVCYLGPKKLEELILEIEDCDVGVIPNHRSAFTEINTPTRIFEYLTLGKPVIAPCTPGIEDYFPPNSLLFFEPGNAEQLAQQIEYVVAHPAEVVTTTERGQQVYLDHTWSKERQGVVNGVSNLLSKRKLNGAQA</sequence>
<dbReference type="GO" id="GO:0016757">
    <property type="term" value="F:glycosyltransferase activity"/>
    <property type="evidence" value="ECO:0007669"/>
    <property type="project" value="InterPro"/>
</dbReference>
<feature type="domain" description="Glycosyl transferase family 1" evidence="1">
    <location>
        <begin position="197"/>
        <end position="354"/>
    </location>
</feature>
<keyword evidence="4" id="KW-1185">Reference proteome</keyword>
<reference evidence="3 4" key="1">
    <citation type="submission" date="2020-08" db="EMBL/GenBank/DDBJ databases">
        <title>Genomic Encyclopedia of Type Strains, Phase IV (KMG-IV): sequencing the most valuable type-strain genomes for metagenomic binning, comparative biology and taxonomic classification.</title>
        <authorList>
            <person name="Goeker M."/>
        </authorList>
    </citation>
    <scope>NUCLEOTIDE SEQUENCE [LARGE SCALE GENOMIC DNA]</scope>
    <source>
        <strain evidence="3 4">DSM 103733</strain>
    </source>
</reference>
<evidence type="ECO:0000313" key="3">
    <source>
        <dbReference type="EMBL" id="MBB6142878.1"/>
    </source>
</evidence>
<dbReference type="PANTHER" id="PTHR45947:SF3">
    <property type="entry name" value="SULFOQUINOVOSYL TRANSFERASE SQD2"/>
    <property type="match status" value="1"/>
</dbReference>
<name>A0A841JWQ9_9BACT</name>
<dbReference type="AlphaFoldDB" id="A0A841JWQ9"/>
<dbReference type="PANTHER" id="PTHR45947">
    <property type="entry name" value="SULFOQUINOVOSYL TRANSFERASE SQD2"/>
    <property type="match status" value="1"/>
</dbReference>
<dbReference type="Proteomes" id="UP000538666">
    <property type="component" value="Unassembled WGS sequence"/>
</dbReference>
<evidence type="ECO:0000313" key="4">
    <source>
        <dbReference type="Proteomes" id="UP000538666"/>
    </source>
</evidence>
<dbReference type="InterPro" id="IPR028098">
    <property type="entry name" value="Glyco_trans_4-like_N"/>
</dbReference>
<organism evidence="3 4">
    <name type="scientific">Silvibacterium bohemicum</name>
    <dbReference type="NCBI Taxonomy" id="1577686"/>
    <lineage>
        <taxon>Bacteria</taxon>
        <taxon>Pseudomonadati</taxon>
        <taxon>Acidobacteriota</taxon>
        <taxon>Terriglobia</taxon>
        <taxon>Terriglobales</taxon>
        <taxon>Acidobacteriaceae</taxon>
        <taxon>Silvibacterium</taxon>
    </lineage>
</organism>
<dbReference type="EMBL" id="JACHEK010000002">
    <property type="protein sequence ID" value="MBB6142878.1"/>
    <property type="molecule type" value="Genomic_DNA"/>
</dbReference>
<evidence type="ECO:0000259" key="2">
    <source>
        <dbReference type="Pfam" id="PF13579"/>
    </source>
</evidence>
<dbReference type="RefSeq" id="WP_050061836.1">
    <property type="nucleotide sequence ID" value="NZ_JACHEK010000002.1"/>
</dbReference>